<dbReference type="GO" id="GO:0016491">
    <property type="term" value="F:oxidoreductase activity"/>
    <property type="evidence" value="ECO:0007669"/>
    <property type="project" value="InterPro"/>
</dbReference>
<dbReference type="InterPro" id="IPR029039">
    <property type="entry name" value="Flavoprotein-like_sf"/>
</dbReference>
<feature type="domain" description="NADPH-dependent FMN reductase-like" evidence="1">
    <location>
        <begin position="6"/>
        <end position="152"/>
    </location>
</feature>
<dbReference type="Pfam" id="PF03358">
    <property type="entry name" value="FMN_red"/>
    <property type="match status" value="1"/>
</dbReference>
<dbReference type="EMBL" id="JACHHQ010000001">
    <property type="protein sequence ID" value="MBB5198604.1"/>
    <property type="molecule type" value="Genomic_DNA"/>
</dbReference>
<accession>A0A840RPF3</accession>
<evidence type="ECO:0000313" key="2">
    <source>
        <dbReference type="EMBL" id="MBB5198604.1"/>
    </source>
</evidence>
<proteinExistence type="predicted"/>
<organism evidence="2 3">
    <name type="scientific">Glaciimonas immobilis</name>
    <dbReference type="NCBI Taxonomy" id="728004"/>
    <lineage>
        <taxon>Bacteria</taxon>
        <taxon>Pseudomonadati</taxon>
        <taxon>Pseudomonadota</taxon>
        <taxon>Betaproteobacteria</taxon>
        <taxon>Burkholderiales</taxon>
        <taxon>Oxalobacteraceae</taxon>
        <taxon>Glaciimonas</taxon>
    </lineage>
</organism>
<dbReference type="Gene3D" id="3.40.50.360">
    <property type="match status" value="1"/>
</dbReference>
<gene>
    <name evidence="2" type="ORF">HNR39_000414</name>
</gene>
<dbReference type="PANTHER" id="PTHR30543">
    <property type="entry name" value="CHROMATE REDUCTASE"/>
    <property type="match status" value="1"/>
</dbReference>
<protein>
    <submittedName>
        <fullName evidence="2">Chromate reductase</fullName>
    </submittedName>
</protein>
<reference evidence="2 3" key="1">
    <citation type="submission" date="2020-08" db="EMBL/GenBank/DDBJ databases">
        <title>Genomic Encyclopedia of Type Strains, Phase IV (KMG-IV): sequencing the most valuable type-strain genomes for metagenomic binning, comparative biology and taxonomic classification.</title>
        <authorList>
            <person name="Goeker M."/>
        </authorList>
    </citation>
    <scope>NUCLEOTIDE SEQUENCE [LARGE SCALE GENOMIC DNA]</scope>
    <source>
        <strain evidence="2 3">DSM 23240</strain>
    </source>
</reference>
<evidence type="ECO:0000259" key="1">
    <source>
        <dbReference type="Pfam" id="PF03358"/>
    </source>
</evidence>
<dbReference type="InterPro" id="IPR005025">
    <property type="entry name" value="FMN_Rdtase-like_dom"/>
</dbReference>
<sequence>MDKPAIKILGISGSLRKGSFNTAALRAAIELAPEGVSIIAADISDIPLYNEDVHAHGLPESVVRFRAQIRDADAILFVTPEYNYSVPGVLKNAIDWASRPPEQPFAGKPAAIMGASPGVIGTARAQYHLRQIAVFLDLKVLNKPEVMIGGAADRFDSAGNLTHEPTREFIGKTLAALQDWTLKLK</sequence>
<dbReference type="RefSeq" id="WP_168052690.1">
    <property type="nucleotide sequence ID" value="NZ_JAAOZT010000002.1"/>
</dbReference>
<dbReference type="GO" id="GO:0010181">
    <property type="term" value="F:FMN binding"/>
    <property type="evidence" value="ECO:0007669"/>
    <property type="project" value="TreeGrafter"/>
</dbReference>
<dbReference type="AlphaFoldDB" id="A0A840RPF3"/>
<dbReference type="SUPFAM" id="SSF52218">
    <property type="entry name" value="Flavoproteins"/>
    <property type="match status" value="1"/>
</dbReference>
<keyword evidence="3" id="KW-1185">Reference proteome</keyword>
<evidence type="ECO:0000313" key="3">
    <source>
        <dbReference type="Proteomes" id="UP000571084"/>
    </source>
</evidence>
<name>A0A840RPF3_9BURK</name>
<dbReference type="InterPro" id="IPR050712">
    <property type="entry name" value="NAD(P)H-dep_reductase"/>
</dbReference>
<dbReference type="Proteomes" id="UP000571084">
    <property type="component" value="Unassembled WGS sequence"/>
</dbReference>
<dbReference type="PANTHER" id="PTHR30543:SF21">
    <property type="entry name" value="NAD(P)H-DEPENDENT FMN REDUCTASE LOT6"/>
    <property type="match status" value="1"/>
</dbReference>
<dbReference type="GO" id="GO:0005829">
    <property type="term" value="C:cytosol"/>
    <property type="evidence" value="ECO:0007669"/>
    <property type="project" value="TreeGrafter"/>
</dbReference>
<comment type="caution">
    <text evidence="2">The sequence shown here is derived from an EMBL/GenBank/DDBJ whole genome shotgun (WGS) entry which is preliminary data.</text>
</comment>